<dbReference type="EMBL" id="BAABUJ010000016">
    <property type="protein sequence ID" value="GAA5800650.1"/>
    <property type="molecule type" value="Genomic_DNA"/>
</dbReference>
<dbReference type="PRINTS" id="PR00786">
    <property type="entry name" value="NEPRILYSIN"/>
</dbReference>
<reference evidence="10 11" key="1">
    <citation type="submission" date="2024-04" db="EMBL/GenBank/DDBJ databases">
        <title>genome sequences of Mucor flavus KT1a and Helicostylum pulchrum KT1b strains isolation_sourced from the surface of a dry-aged beef.</title>
        <authorList>
            <person name="Toyotome T."/>
            <person name="Hosono M."/>
            <person name="Torimaru M."/>
            <person name="Fukuda K."/>
            <person name="Mikami N."/>
        </authorList>
    </citation>
    <scope>NUCLEOTIDE SEQUENCE [LARGE SCALE GENOMIC DNA]</scope>
    <source>
        <strain evidence="10 11">KT1b</strain>
    </source>
</reference>
<dbReference type="CDD" id="cd08662">
    <property type="entry name" value="M13"/>
    <property type="match status" value="1"/>
</dbReference>
<dbReference type="SUPFAM" id="SSF55486">
    <property type="entry name" value="Metalloproteases ('zincins'), catalytic domain"/>
    <property type="match status" value="1"/>
</dbReference>
<dbReference type="Gene3D" id="3.40.390.10">
    <property type="entry name" value="Collagenase (Catalytic Domain)"/>
    <property type="match status" value="1"/>
</dbReference>
<dbReference type="Gene3D" id="1.10.1380.10">
    <property type="entry name" value="Neutral endopeptidase , domain2"/>
    <property type="match status" value="1"/>
</dbReference>
<evidence type="ECO:0000256" key="5">
    <source>
        <dbReference type="ARBA" id="ARBA00022801"/>
    </source>
</evidence>
<protein>
    <recommendedName>
        <fullName evidence="12">Zincin</fullName>
    </recommendedName>
</protein>
<gene>
    <name evidence="10" type="ORF">HPULCUR_006086</name>
</gene>
<evidence type="ECO:0000256" key="1">
    <source>
        <dbReference type="ARBA" id="ARBA00001947"/>
    </source>
</evidence>
<name>A0ABP9Y1R9_9FUNG</name>
<dbReference type="Pfam" id="PF01431">
    <property type="entry name" value="Peptidase_M13"/>
    <property type="match status" value="1"/>
</dbReference>
<dbReference type="InterPro" id="IPR024079">
    <property type="entry name" value="MetalloPept_cat_dom_sf"/>
</dbReference>
<sequence length="760" mass="85859">MTGIPYSLSGHSANLMARAGNTCDTKICKTAATSILHDLDVNIDPCSDFYQYTCGGWIRDSKIPASESSVGTFTDLRNSNLDGLRDILELSYDELLTGAKEKSDEDFINPSQSDADRSNFNKIKSYYETCMDEATIDSLGPTPLFPDIKTLLEKLNFPVDLDSRFTTDHVRELTEALIYLGSEGVDNLFSFDVGIDDKNPEEYVININQPGLGLPSREYYHQADVVATYRSGLISILSSILGNPKDSSPREELRRTKLAENNLSILSDVEIENMVDRYIEFESHLAKITLANDQFQNPIDLYNPMTIAELHQKYPVVEWIKLIRRFIPEDASLPSNVIVIAPKYMQDLTDWLVNSASRDDGVTTENLREFFIIKTILANIGYVDKPNRDLYRNMIGKISSGTTESPPRSRICIGQTSNTFGQLLGRYFVMKKFGGESERKQVSKFLDNITSSWKSRLQDVSWLDSETRSRALEKVSKLKHKEAYSIANPDDRSPESLAQYYNGIEVIPKEYYKTQQSAFQWSLKKEWKDIGQKVNRDIWYMDPHEVNAYYTPTFNEIVIPAGILQSPFYDSDLPRYLNYGGIGVVIGHEITHAFDNSGRLYDGDGRLNSWWTNDTTTAFEQKSQCFIDQYGKFTVDGPNNSKYNVNGKMTLGENLADNGGVNAAFMSMRKSLSEDPENNLALPGLESLSPEQLFFINFGRVWCSNMRPEMTVQRALNDVHSPAQVRVNAAVQNNPEFAKAFQCGAPGSREMNPAEKCSIW</sequence>
<feature type="domain" description="Peptidase M13 N-terminal" evidence="9">
    <location>
        <begin position="45"/>
        <end position="484"/>
    </location>
</feature>
<feature type="domain" description="Peptidase M13 C-terminal" evidence="8">
    <location>
        <begin position="547"/>
        <end position="759"/>
    </location>
</feature>
<comment type="caution">
    <text evidence="10">The sequence shown here is derived from an EMBL/GenBank/DDBJ whole genome shotgun (WGS) entry which is preliminary data.</text>
</comment>
<evidence type="ECO:0000313" key="10">
    <source>
        <dbReference type="EMBL" id="GAA5800650.1"/>
    </source>
</evidence>
<evidence type="ECO:0000256" key="4">
    <source>
        <dbReference type="ARBA" id="ARBA00022723"/>
    </source>
</evidence>
<comment type="cofactor">
    <cofactor evidence="1">
        <name>Zn(2+)</name>
        <dbReference type="ChEBI" id="CHEBI:29105"/>
    </cofactor>
</comment>
<keyword evidence="5" id="KW-0378">Hydrolase</keyword>
<evidence type="ECO:0000256" key="7">
    <source>
        <dbReference type="ARBA" id="ARBA00023049"/>
    </source>
</evidence>
<dbReference type="InterPro" id="IPR008753">
    <property type="entry name" value="Peptidase_M13_N"/>
</dbReference>
<dbReference type="InterPro" id="IPR042089">
    <property type="entry name" value="Peptidase_M13_dom_2"/>
</dbReference>
<dbReference type="Proteomes" id="UP001476247">
    <property type="component" value="Unassembled WGS sequence"/>
</dbReference>
<evidence type="ECO:0000256" key="2">
    <source>
        <dbReference type="ARBA" id="ARBA00007357"/>
    </source>
</evidence>
<dbReference type="PROSITE" id="PS51885">
    <property type="entry name" value="NEPRILYSIN"/>
    <property type="match status" value="1"/>
</dbReference>
<evidence type="ECO:0008006" key="12">
    <source>
        <dbReference type="Google" id="ProtNLM"/>
    </source>
</evidence>
<proteinExistence type="inferred from homology"/>
<keyword evidence="4" id="KW-0479">Metal-binding</keyword>
<dbReference type="Pfam" id="PF05649">
    <property type="entry name" value="Peptidase_M13_N"/>
    <property type="match status" value="1"/>
</dbReference>
<keyword evidence="7" id="KW-0482">Metalloprotease</keyword>
<comment type="similarity">
    <text evidence="2">Belongs to the peptidase M13 family.</text>
</comment>
<keyword evidence="3" id="KW-0645">Protease</keyword>
<dbReference type="InterPro" id="IPR000718">
    <property type="entry name" value="Peptidase_M13"/>
</dbReference>
<evidence type="ECO:0000259" key="8">
    <source>
        <dbReference type="Pfam" id="PF01431"/>
    </source>
</evidence>
<dbReference type="PANTHER" id="PTHR11733:SF167">
    <property type="entry name" value="FI17812P1-RELATED"/>
    <property type="match status" value="1"/>
</dbReference>
<evidence type="ECO:0000256" key="3">
    <source>
        <dbReference type="ARBA" id="ARBA00022670"/>
    </source>
</evidence>
<evidence type="ECO:0000313" key="11">
    <source>
        <dbReference type="Proteomes" id="UP001476247"/>
    </source>
</evidence>
<evidence type="ECO:0000256" key="6">
    <source>
        <dbReference type="ARBA" id="ARBA00022833"/>
    </source>
</evidence>
<dbReference type="InterPro" id="IPR018497">
    <property type="entry name" value="Peptidase_M13_C"/>
</dbReference>
<accession>A0ABP9Y1R9</accession>
<organism evidence="10 11">
    <name type="scientific">Helicostylum pulchrum</name>
    <dbReference type="NCBI Taxonomy" id="562976"/>
    <lineage>
        <taxon>Eukaryota</taxon>
        <taxon>Fungi</taxon>
        <taxon>Fungi incertae sedis</taxon>
        <taxon>Mucoromycota</taxon>
        <taxon>Mucoromycotina</taxon>
        <taxon>Mucoromycetes</taxon>
        <taxon>Mucorales</taxon>
        <taxon>Mucorineae</taxon>
        <taxon>Mucoraceae</taxon>
        <taxon>Helicostylum</taxon>
    </lineage>
</organism>
<keyword evidence="11" id="KW-1185">Reference proteome</keyword>
<dbReference type="PANTHER" id="PTHR11733">
    <property type="entry name" value="ZINC METALLOPROTEASE FAMILY M13 NEPRILYSIN-RELATED"/>
    <property type="match status" value="1"/>
</dbReference>
<keyword evidence="6" id="KW-0862">Zinc</keyword>
<evidence type="ECO:0000259" key="9">
    <source>
        <dbReference type="Pfam" id="PF05649"/>
    </source>
</evidence>